<evidence type="ECO:0000256" key="5">
    <source>
        <dbReference type="SAM" id="Phobius"/>
    </source>
</evidence>
<comment type="subcellular location">
    <subcellularLocation>
        <location evidence="1">Membrane</location>
        <topology evidence="1">Multi-pass membrane protein</topology>
    </subcellularLocation>
</comment>
<evidence type="ECO:0000313" key="6">
    <source>
        <dbReference type="EMBL" id="HED31436.1"/>
    </source>
</evidence>
<evidence type="ECO:0000256" key="3">
    <source>
        <dbReference type="ARBA" id="ARBA00022989"/>
    </source>
</evidence>
<reference evidence="6" key="1">
    <citation type="journal article" date="2020" name="mSystems">
        <title>Genome- and Community-Level Interaction Insights into Carbon Utilization and Element Cycling Functions of Hydrothermarchaeota in Hydrothermal Sediment.</title>
        <authorList>
            <person name="Zhou Z."/>
            <person name="Liu Y."/>
            <person name="Xu W."/>
            <person name="Pan J."/>
            <person name="Luo Z.H."/>
            <person name="Li M."/>
        </authorList>
    </citation>
    <scope>NUCLEOTIDE SEQUENCE [LARGE SCALE GENOMIC DNA]</scope>
    <source>
        <strain evidence="6">SpSt-1181</strain>
    </source>
</reference>
<keyword evidence="4 5" id="KW-0472">Membrane</keyword>
<evidence type="ECO:0000256" key="1">
    <source>
        <dbReference type="ARBA" id="ARBA00004141"/>
    </source>
</evidence>
<organism evidence="6">
    <name type="scientific">Prosthecochloris aestuarii</name>
    <dbReference type="NCBI Taxonomy" id="1102"/>
    <lineage>
        <taxon>Bacteria</taxon>
        <taxon>Pseudomonadati</taxon>
        <taxon>Chlorobiota</taxon>
        <taxon>Chlorobiia</taxon>
        <taxon>Chlorobiales</taxon>
        <taxon>Chlorobiaceae</taxon>
        <taxon>Prosthecochloris</taxon>
    </lineage>
</organism>
<feature type="transmembrane region" description="Helical" evidence="5">
    <location>
        <begin position="20"/>
        <end position="38"/>
    </location>
</feature>
<dbReference type="Pfam" id="PF04140">
    <property type="entry name" value="ICMT"/>
    <property type="match status" value="1"/>
</dbReference>
<dbReference type="EMBL" id="DSBW01000157">
    <property type="protein sequence ID" value="HED31436.1"/>
    <property type="molecule type" value="Genomic_DNA"/>
</dbReference>
<protein>
    <submittedName>
        <fullName evidence="6">Isoprenylcysteine carboxylmethyltransferase family protein</fullName>
    </submittedName>
</protein>
<keyword evidence="3 5" id="KW-1133">Transmembrane helix</keyword>
<evidence type="ECO:0000256" key="2">
    <source>
        <dbReference type="ARBA" id="ARBA00022692"/>
    </source>
</evidence>
<dbReference type="InterPro" id="IPR007269">
    <property type="entry name" value="ICMT_MeTrfase"/>
</dbReference>
<dbReference type="PANTHER" id="PTHR43847">
    <property type="entry name" value="BLL3993 PROTEIN"/>
    <property type="match status" value="1"/>
</dbReference>
<dbReference type="Proteomes" id="UP000886335">
    <property type="component" value="Unassembled WGS sequence"/>
</dbReference>
<feature type="transmembrane region" description="Helical" evidence="5">
    <location>
        <begin position="108"/>
        <end position="134"/>
    </location>
</feature>
<sequence>MSNGNQQIMPWWAGKKGELLVVLQFLLLVVFITVPAWNPMITGQDEAVTIAGFFLAAIFWGIALILGAGGSFHLRKYVTPLPYPVDHSRLIRHGVYALVRHPLYSSQLFAALGWCIHTLSLSHMAILIAAFFFFDYKASKEEQWLTQRHPDYAEYAARVKKLVPWVY</sequence>
<dbReference type="GO" id="GO:0004671">
    <property type="term" value="F:protein C-terminal S-isoprenylcysteine carboxyl O-methyltransferase activity"/>
    <property type="evidence" value="ECO:0007669"/>
    <property type="project" value="InterPro"/>
</dbReference>
<evidence type="ECO:0000256" key="4">
    <source>
        <dbReference type="ARBA" id="ARBA00023136"/>
    </source>
</evidence>
<dbReference type="Gene3D" id="1.20.120.1630">
    <property type="match status" value="1"/>
</dbReference>
<dbReference type="GO" id="GO:0016020">
    <property type="term" value="C:membrane"/>
    <property type="evidence" value="ECO:0007669"/>
    <property type="project" value="UniProtKB-SubCell"/>
</dbReference>
<dbReference type="PANTHER" id="PTHR43847:SF1">
    <property type="entry name" value="BLL3993 PROTEIN"/>
    <property type="match status" value="1"/>
</dbReference>
<feature type="transmembrane region" description="Helical" evidence="5">
    <location>
        <begin position="50"/>
        <end position="74"/>
    </location>
</feature>
<gene>
    <name evidence="6" type="ORF">ENN50_07120</name>
</gene>
<proteinExistence type="predicted"/>
<name>A0A831WV90_PROAE</name>
<dbReference type="InterPro" id="IPR052527">
    <property type="entry name" value="Metal_cation-efflux_comp"/>
</dbReference>
<accession>A0A831WV90</accession>
<keyword evidence="2 5" id="KW-0812">Transmembrane</keyword>
<comment type="caution">
    <text evidence="6">The sequence shown here is derived from an EMBL/GenBank/DDBJ whole genome shotgun (WGS) entry which is preliminary data.</text>
</comment>
<dbReference type="AlphaFoldDB" id="A0A831WV90"/>